<evidence type="ECO:0000313" key="2">
    <source>
        <dbReference type="EMBL" id="NMP24350.1"/>
    </source>
</evidence>
<feature type="transmembrane region" description="Helical" evidence="1">
    <location>
        <begin position="204"/>
        <end position="222"/>
    </location>
</feature>
<evidence type="ECO:0008006" key="4">
    <source>
        <dbReference type="Google" id="ProtNLM"/>
    </source>
</evidence>
<comment type="caution">
    <text evidence="2">The sequence shown here is derived from an EMBL/GenBank/DDBJ whole genome shotgun (WGS) entry which is preliminary data.</text>
</comment>
<feature type="transmembrane region" description="Helical" evidence="1">
    <location>
        <begin position="144"/>
        <end position="168"/>
    </location>
</feature>
<feature type="transmembrane region" description="Helical" evidence="1">
    <location>
        <begin position="12"/>
        <end position="31"/>
    </location>
</feature>
<dbReference type="Pfam" id="PF19597">
    <property type="entry name" value="TrbL_4"/>
    <property type="match status" value="1"/>
</dbReference>
<organism evidence="2 3">
    <name type="scientific">Sulfobacillus harzensis</name>
    <dbReference type="NCBI Taxonomy" id="2729629"/>
    <lineage>
        <taxon>Bacteria</taxon>
        <taxon>Bacillati</taxon>
        <taxon>Bacillota</taxon>
        <taxon>Clostridia</taxon>
        <taxon>Eubacteriales</taxon>
        <taxon>Clostridiales Family XVII. Incertae Sedis</taxon>
        <taxon>Sulfobacillus</taxon>
    </lineage>
</organism>
<evidence type="ECO:0000256" key="1">
    <source>
        <dbReference type="SAM" id="Phobius"/>
    </source>
</evidence>
<feature type="transmembrane region" description="Helical" evidence="1">
    <location>
        <begin position="175"/>
        <end position="192"/>
    </location>
</feature>
<protein>
    <recommendedName>
        <fullName evidence="4">Conjugal transfer protein TrbL</fullName>
    </recommendedName>
</protein>
<dbReference type="Proteomes" id="UP000533476">
    <property type="component" value="Unassembled WGS sequence"/>
</dbReference>
<proteinExistence type="predicted"/>
<dbReference type="RefSeq" id="WP_169102407.1">
    <property type="nucleotide sequence ID" value="NZ_JABBVZ010000103.1"/>
</dbReference>
<feature type="transmembrane region" description="Helical" evidence="1">
    <location>
        <begin position="267"/>
        <end position="289"/>
    </location>
</feature>
<keyword evidence="1" id="KW-1133">Transmembrane helix</keyword>
<evidence type="ECO:0000313" key="3">
    <source>
        <dbReference type="Proteomes" id="UP000533476"/>
    </source>
</evidence>
<reference evidence="2 3" key="1">
    <citation type="submission" date="2020-04" db="EMBL/GenBank/DDBJ databases">
        <authorList>
            <person name="Zhang R."/>
            <person name="Schippers A."/>
        </authorList>
    </citation>
    <scope>NUCLEOTIDE SEQUENCE [LARGE SCALE GENOMIC DNA]</scope>
    <source>
        <strain evidence="2 3">DSM 109850</strain>
    </source>
</reference>
<accession>A0A7Y0Q4F2</accession>
<keyword evidence="1" id="KW-0472">Membrane</keyword>
<dbReference type="AlphaFoldDB" id="A0A7Y0Q4F2"/>
<dbReference type="EMBL" id="JABBVZ010000103">
    <property type="protein sequence ID" value="NMP24350.1"/>
    <property type="molecule type" value="Genomic_DNA"/>
</dbReference>
<gene>
    <name evidence="2" type="ORF">HIJ39_18630</name>
</gene>
<sequence length="310" mass="32235">MGNLVLDAVQKLLFNVIEGALSWIGAIAGALGKLGTLQLALPWIQPVKADILAVTWTILGLYIAYKAVHHYILWNEGTADPDGSVLAKSILRTVLYVALSGSIATMVYEFGLNLAVMLIAAPMASSVKSLHGTVAAISGVSSDIGIVIAGILFALIAFVALVIMLFQFAVRAAEIVVYVLAAPLVSLGQMNADGGTWSHWWTNLVILAMTPVAQFLALKGFASAAEVMALGHGFGLGGEMARLGITLLLQIGWLVVGIRGAHLLKQWSYSTGIGGGFVGIVGHIGRTAVTNQFTGSRGGSASVPAKTNGS</sequence>
<keyword evidence="1" id="KW-0812">Transmembrane</keyword>
<keyword evidence="3" id="KW-1185">Reference proteome</keyword>
<name>A0A7Y0Q4F2_9FIRM</name>
<feature type="transmembrane region" description="Helical" evidence="1">
    <location>
        <begin position="243"/>
        <end position="261"/>
    </location>
</feature>
<feature type="transmembrane region" description="Helical" evidence="1">
    <location>
        <begin position="94"/>
        <end position="124"/>
    </location>
</feature>
<dbReference type="InterPro" id="IPR046084">
    <property type="entry name" value="TrbL_4"/>
</dbReference>
<feature type="transmembrane region" description="Helical" evidence="1">
    <location>
        <begin position="51"/>
        <end position="73"/>
    </location>
</feature>